<evidence type="ECO:0000313" key="3">
    <source>
        <dbReference type="Proteomes" id="UP000234331"/>
    </source>
</evidence>
<gene>
    <name evidence="2" type="ORF">FRACA_4490003</name>
</gene>
<dbReference type="Pfam" id="PF13527">
    <property type="entry name" value="Acetyltransf_9"/>
    <property type="match status" value="1"/>
</dbReference>
<organism evidence="2 3">
    <name type="scientific">Frankia canadensis</name>
    <dbReference type="NCBI Taxonomy" id="1836972"/>
    <lineage>
        <taxon>Bacteria</taxon>
        <taxon>Bacillati</taxon>
        <taxon>Actinomycetota</taxon>
        <taxon>Actinomycetes</taxon>
        <taxon>Frankiales</taxon>
        <taxon>Frankiaceae</taxon>
        <taxon>Frankia</taxon>
    </lineage>
</organism>
<evidence type="ECO:0000259" key="1">
    <source>
        <dbReference type="PROSITE" id="PS51186"/>
    </source>
</evidence>
<evidence type="ECO:0000313" key="2">
    <source>
        <dbReference type="EMBL" id="SNQ50370.1"/>
    </source>
</evidence>
<dbReference type="Proteomes" id="UP000234331">
    <property type="component" value="Unassembled WGS sequence"/>
</dbReference>
<dbReference type="OrthoDB" id="9797178at2"/>
<dbReference type="AlphaFoldDB" id="A0A2I2KXI0"/>
<reference evidence="2 3" key="1">
    <citation type="submission" date="2017-06" db="EMBL/GenBank/DDBJ databases">
        <authorList>
            <person name="Kim H.J."/>
            <person name="Triplett B.A."/>
        </authorList>
    </citation>
    <scope>NUCLEOTIDE SEQUENCE [LARGE SCALE GENOMIC DNA]</scope>
    <source>
        <strain evidence="2">FRACA_ARgP5</strain>
    </source>
</reference>
<dbReference type="SUPFAM" id="SSF55729">
    <property type="entry name" value="Acyl-CoA N-acyltransferases (Nat)"/>
    <property type="match status" value="1"/>
</dbReference>
<keyword evidence="2" id="KW-0808">Transferase</keyword>
<feature type="domain" description="N-acetyltransferase" evidence="1">
    <location>
        <begin position="1"/>
        <end position="162"/>
    </location>
</feature>
<proteinExistence type="predicted"/>
<name>A0A2I2KXI0_9ACTN</name>
<dbReference type="PROSITE" id="PS51186">
    <property type="entry name" value="GNAT"/>
    <property type="match status" value="1"/>
</dbReference>
<dbReference type="InterPro" id="IPR016181">
    <property type="entry name" value="Acyl_CoA_acyltransferase"/>
</dbReference>
<dbReference type="GO" id="GO:0016747">
    <property type="term" value="F:acyltransferase activity, transferring groups other than amino-acyl groups"/>
    <property type="evidence" value="ECO:0007669"/>
    <property type="project" value="InterPro"/>
</dbReference>
<dbReference type="InterPro" id="IPR000182">
    <property type="entry name" value="GNAT_dom"/>
</dbReference>
<sequence length="182" mass="19952">MQIRHEQPGDREAVRDVIQRAFGDKGATVADLVDSLRETLTAHGGLSLVAERDGQVVGHAMTTRSLLDAPRRLVDVQVLSPLSVVPEQQRNGIGSALVRRGLALLAQSPAPLVFLQGDPAYYARFGFTPGADHDFRKPSLRVPDAAFQVFLLPAYQLWMTGTLVYADAFWRYDAVGLRDPDA</sequence>
<protein>
    <submittedName>
        <fullName evidence="2">Acetyltransferase</fullName>
    </submittedName>
</protein>
<dbReference type="Gene3D" id="3.40.630.30">
    <property type="match status" value="1"/>
</dbReference>
<dbReference type="EMBL" id="FZMO01000389">
    <property type="protein sequence ID" value="SNQ50370.1"/>
    <property type="molecule type" value="Genomic_DNA"/>
</dbReference>
<accession>A0A2I2KXI0</accession>
<keyword evidence="3" id="KW-1185">Reference proteome</keyword>
<dbReference type="RefSeq" id="WP_101833651.1">
    <property type="nucleotide sequence ID" value="NZ_FZMO01000389.1"/>
</dbReference>
<dbReference type="CDD" id="cd04301">
    <property type="entry name" value="NAT_SF"/>
    <property type="match status" value="1"/>
</dbReference>